<protein>
    <submittedName>
        <fullName evidence="1">Uncharacterized protein</fullName>
    </submittedName>
</protein>
<organism evidence="1">
    <name type="scientific">Nonomuraea gerenzanensis</name>
    <dbReference type="NCBI Taxonomy" id="93944"/>
    <lineage>
        <taxon>Bacteria</taxon>
        <taxon>Bacillati</taxon>
        <taxon>Actinomycetota</taxon>
        <taxon>Actinomycetes</taxon>
        <taxon>Streptosporangiales</taxon>
        <taxon>Streptosporangiaceae</taxon>
        <taxon>Nonomuraea</taxon>
    </lineage>
</organism>
<dbReference type="AlphaFoldDB" id="A0A1M4EL77"/>
<evidence type="ECO:0000313" key="1">
    <source>
        <dbReference type="EMBL" id="SBO99609.1"/>
    </source>
</evidence>
<proteinExistence type="predicted"/>
<accession>A0A1M4EL77</accession>
<sequence length="37" mass="3905">MHNLESGIIAVELTCYEGHHLVVLSGNDIDVTGPATV</sequence>
<name>A0A1M4EL77_9ACTN</name>
<dbReference type="EMBL" id="LT559118">
    <property type="protein sequence ID" value="SBO99609.1"/>
    <property type="molecule type" value="Genomic_DNA"/>
</dbReference>
<gene>
    <name evidence="1" type="ORF">BN4615_P9125</name>
</gene>
<reference evidence="1" key="1">
    <citation type="submission" date="2016-04" db="EMBL/GenBank/DDBJ databases">
        <authorList>
            <person name="Evans L.H."/>
            <person name="Alamgir A."/>
            <person name="Owens N."/>
            <person name="Weber N.D."/>
            <person name="Virtaneva K."/>
            <person name="Barbian K."/>
            <person name="Babar A."/>
            <person name="Rosenke K."/>
        </authorList>
    </citation>
    <scope>NUCLEOTIDE SEQUENCE</scope>
    <source>
        <strain evidence="1">Nono1</strain>
    </source>
</reference>